<keyword evidence="2" id="KW-1185">Reference proteome</keyword>
<accession>A0ABZ0HUJ5</accession>
<dbReference type="EMBL" id="CP136862">
    <property type="protein sequence ID" value="WOJ90456.1"/>
    <property type="molecule type" value="Genomic_DNA"/>
</dbReference>
<name>A0ABZ0HUJ5_9HYPH</name>
<organism evidence="1 2">
    <name type="scientific">Methylocapsa polymorpha</name>
    <dbReference type="NCBI Taxonomy" id="3080828"/>
    <lineage>
        <taxon>Bacteria</taxon>
        <taxon>Pseudomonadati</taxon>
        <taxon>Pseudomonadota</taxon>
        <taxon>Alphaproteobacteria</taxon>
        <taxon>Hyphomicrobiales</taxon>
        <taxon>Beijerinckiaceae</taxon>
        <taxon>Methylocapsa</taxon>
    </lineage>
</organism>
<evidence type="ECO:0000313" key="1">
    <source>
        <dbReference type="EMBL" id="WOJ90456.1"/>
    </source>
</evidence>
<evidence type="ECO:0000313" key="2">
    <source>
        <dbReference type="Proteomes" id="UP001626536"/>
    </source>
</evidence>
<protein>
    <submittedName>
        <fullName evidence="1">Uncharacterized protein</fullName>
    </submittedName>
</protein>
<sequence>MQTVVETPSYLNAARQAGLSDEDRFNVVSELAANPALGDL</sequence>
<proteinExistence type="predicted"/>
<gene>
    <name evidence="1" type="ORF">RZS28_03940</name>
</gene>
<dbReference type="Proteomes" id="UP001626536">
    <property type="component" value="Chromosome"/>
</dbReference>
<reference evidence="1 2" key="1">
    <citation type="submission" date="2023-10" db="EMBL/GenBank/DDBJ databases">
        <title>Novel methanotroph of the genus Methylocapsa from a subarctic wetland.</title>
        <authorList>
            <person name="Belova S.E."/>
            <person name="Oshkin I.Y."/>
            <person name="Miroshnikov K."/>
            <person name="Dedysh S.N."/>
        </authorList>
    </citation>
    <scope>NUCLEOTIDE SEQUENCE [LARGE SCALE GENOMIC DNA]</scope>
    <source>
        <strain evidence="1 2">RX1</strain>
    </source>
</reference>
<dbReference type="RefSeq" id="WP_407339921.1">
    <property type="nucleotide sequence ID" value="NZ_CP136862.1"/>
</dbReference>